<organism evidence="1 2">
    <name type="scientific">Mycobacterium phage Sbash</name>
    <dbReference type="NCBI Taxonomy" id="1567475"/>
    <lineage>
        <taxon>Viruses</taxon>
        <taxon>Duplodnaviria</taxon>
        <taxon>Heunggongvirae</taxon>
        <taxon>Uroviricota</taxon>
        <taxon>Caudoviricetes</taxon>
        <taxon>Chenonavirus</taxon>
        <taxon>Chenonavirus sbash</taxon>
    </lineage>
</organism>
<dbReference type="KEGG" id="vg:23679485"/>
<name>A0A0A7S2F8_9CAUD</name>
<accession>A0A0A7S2F8</accession>
<gene>
    <name evidence="1" type="primary">70</name>
    <name evidence="1" type="ORF">PBI_SBASH_70</name>
</gene>
<keyword evidence="2" id="KW-1185">Reference proteome</keyword>
<evidence type="ECO:0000313" key="1">
    <source>
        <dbReference type="EMBL" id="AJA43371.1"/>
    </source>
</evidence>
<dbReference type="Proteomes" id="UP000031075">
    <property type="component" value="Segment"/>
</dbReference>
<proteinExistence type="predicted"/>
<protein>
    <submittedName>
        <fullName evidence="1">Uncharacterized protein</fullName>
    </submittedName>
</protein>
<evidence type="ECO:0000313" key="2">
    <source>
        <dbReference type="Proteomes" id="UP000031075"/>
    </source>
</evidence>
<sequence length="52" mass="5740">MADCELCTHPRDDHGDGVVHTKCCFIPPGRALEDMCDCPGYEPPDDEENPHA</sequence>
<dbReference type="EMBL" id="KP027201">
    <property type="protein sequence ID" value="AJA43371.1"/>
    <property type="molecule type" value="Genomic_DNA"/>
</dbReference>
<dbReference type="RefSeq" id="YP_009124724.1">
    <property type="nucleotide sequence ID" value="NC_026589.1"/>
</dbReference>
<dbReference type="GeneID" id="23679485"/>
<dbReference type="OrthoDB" id="25536at10239"/>
<reference evidence="1 2" key="1">
    <citation type="submission" date="2014-10" db="EMBL/GenBank/DDBJ databases">
        <authorList>
            <person name="Msani S."/>
            <person name="Brouckaert M.-A."/>
            <person name="Jacobs C."/>
            <person name="Mafu P."/>
            <person name="Moti D."/>
            <person name="Naeem M."/>
            <person name="Ntuli T."/>
            <person name="Mngomezulu K."/>
            <person name="Larsen M.H."/>
            <person name="Rubin E.J."/>
            <person name="Russell D.A."/>
            <person name="Guerrero C.A."/>
            <person name="Bowman C.A."/>
            <person name="Jacobs-Sera D."/>
            <person name="Hendrix R.W."/>
            <person name="Hatfull G.F."/>
        </authorList>
    </citation>
    <scope>NUCLEOTIDE SEQUENCE [LARGE SCALE GENOMIC DNA]</scope>
</reference>